<name>A0ABV1US19_9ACTN</name>
<evidence type="ECO:0000313" key="1">
    <source>
        <dbReference type="EMBL" id="MER6613589.1"/>
    </source>
</evidence>
<gene>
    <name evidence="1" type="ORF">ABT276_09440</name>
</gene>
<proteinExistence type="predicted"/>
<reference evidence="1 2" key="1">
    <citation type="submission" date="2024-06" db="EMBL/GenBank/DDBJ databases">
        <title>The Natural Products Discovery Center: Release of the First 8490 Sequenced Strains for Exploring Actinobacteria Biosynthetic Diversity.</title>
        <authorList>
            <person name="Kalkreuter E."/>
            <person name="Kautsar S.A."/>
            <person name="Yang D."/>
            <person name="Bader C.D."/>
            <person name="Teijaro C.N."/>
            <person name="Fluegel L."/>
            <person name="Davis C.M."/>
            <person name="Simpson J.R."/>
            <person name="Lauterbach L."/>
            <person name="Steele A.D."/>
            <person name="Gui C."/>
            <person name="Meng S."/>
            <person name="Li G."/>
            <person name="Viehrig K."/>
            <person name="Ye F."/>
            <person name="Su P."/>
            <person name="Kiefer A.F."/>
            <person name="Nichols A."/>
            <person name="Cepeda A.J."/>
            <person name="Yan W."/>
            <person name="Fan B."/>
            <person name="Jiang Y."/>
            <person name="Adhikari A."/>
            <person name="Zheng C.-J."/>
            <person name="Schuster L."/>
            <person name="Cowan T.M."/>
            <person name="Smanski M.J."/>
            <person name="Chevrette M.G."/>
            <person name="De Carvalho L.P.S."/>
            <person name="Shen B."/>
        </authorList>
    </citation>
    <scope>NUCLEOTIDE SEQUENCE [LARGE SCALE GENOMIC DNA]</scope>
    <source>
        <strain evidence="1 2">NPDC000837</strain>
    </source>
</reference>
<sequence length="78" mass="8581">MYDPEDAGFESEPFDPDDVVWVRGVDYVAGWRDATDAGGQLAEALTNAGFDNREPGPLLIATRHLFWHASGTDAWASR</sequence>
<organism evidence="1 2">
    <name type="scientific">Streptomyces xantholiticus</name>
    <dbReference type="NCBI Taxonomy" id="68285"/>
    <lineage>
        <taxon>Bacteria</taxon>
        <taxon>Bacillati</taxon>
        <taxon>Actinomycetota</taxon>
        <taxon>Actinomycetes</taxon>
        <taxon>Kitasatosporales</taxon>
        <taxon>Streptomycetaceae</taxon>
        <taxon>Streptomyces</taxon>
    </lineage>
</organism>
<comment type="caution">
    <text evidence="1">The sequence shown here is derived from an EMBL/GenBank/DDBJ whole genome shotgun (WGS) entry which is preliminary data.</text>
</comment>
<accession>A0ABV1US19</accession>
<protein>
    <submittedName>
        <fullName evidence="1">Uncharacterized protein</fullName>
    </submittedName>
</protein>
<keyword evidence="2" id="KW-1185">Reference proteome</keyword>
<dbReference type="RefSeq" id="WP_351975652.1">
    <property type="nucleotide sequence ID" value="NZ_JBEPBX010000006.1"/>
</dbReference>
<evidence type="ECO:0000313" key="2">
    <source>
        <dbReference type="Proteomes" id="UP001445472"/>
    </source>
</evidence>
<dbReference type="Proteomes" id="UP001445472">
    <property type="component" value="Unassembled WGS sequence"/>
</dbReference>
<dbReference type="EMBL" id="JBEPBX010000006">
    <property type="protein sequence ID" value="MER6613589.1"/>
    <property type="molecule type" value="Genomic_DNA"/>
</dbReference>